<comment type="caution">
    <text evidence="5">The sequence shown here is derived from an EMBL/GenBank/DDBJ whole genome shotgun (WGS) entry which is preliminary data.</text>
</comment>
<feature type="compositionally biased region" description="Polar residues" evidence="1">
    <location>
        <begin position="1"/>
        <end position="10"/>
    </location>
</feature>
<dbReference type="Gene3D" id="3.90.70.10">
    <property type="entry name" value="Cysteine proteinases"/>
    <property type="match status" value="1"/>
</dbReference>
<dbReference type="PANTHER" id="PTHR37806:SF1">
    <property type="entry name" value="PEPTIDASE C39-LIKE DOMAIN-CONTAINING PROTEIN"/>
    <property type="match status" value="1"/>
</dbReference>
<gene>
    <name evidence="5" type="ORF">DLM65_08470</name>
</gene>
<dbReference type="PANTHER" id="PTHR37806">
    <property type="entry name" value="LMO0724 PROTEIN"/>
    <property type="match status" value="1"/>
</dbReference>
<feature type="domain" description="PLL-like beta propeller" evidence="4">
    <location>
        <begin position="322"/>
        <end position="493"/>
    </location>
</feature>
<reference evidence="5 6" key="1">
    <citation type="journal article" date="2017" name="Nature">
        <title>Atmospheric trace gases support primary production in Antarctic desert surface soil.</title>
        <authorList>
            <person name="Ji M."/>
            <person name="Greening C."/>
            <person name="Vanwonterghem I."/>
            <person name="Carere C.R."/>
            <person name="Bay S.K."/>
            <person name="Steen J.A."/>
            <person name="Montgomery K."/>
            <person name="Lines T."/>
            <person name="Beardall J."/>
            <person name="van Dorst J."/>
            <person name="Snape I."/>
            <person name="Stott M.B."/>
            <person name="Hugenholtz P."/>
            <person name="Ferrari B.C."/>
        </authorList>
    </citation>
    <scope>NUCLEOTIDE SEQUENCE [LARGE SCALE GENOMIC DNA]</scope>
    <source>
        <strain evidence="5">RRmetagenome_bin12</strain>
    </source>
</reference>
<evidence type="ECO:0000313" key="6">
    <source>
        <dbReference type="Proteomes" id="UP000248724"/>
    </source>
</evidence>
<organism evidence="5 6">
    <name type="scientific">Candidatus Aeolococcus gillhamiae</name>
    <dbReference type="NCBI Taxonomy" id="3127015"/>
    <lineage>
        <taxon>Bacteria</taxon>
        <taxon>Bacillati</taxon>
        <taxon>Candidatus Dormiibacterota</taxon>
        <taxon>Candidatus Dormibacteria</taxon>
        <taxon>Candidatus Aeolococcales</taxon>
        <taxon>Candidatus Aeolococcaceae</taxon>
        <taxon>Candidatus Aeolococcus</taxon>
    </lineage>
</organism>
<dbReference type="InterPro" id="IPR039564">
    <property type="entry name" value="Peptidase_C39-like"/>
</dbReference>
<dbReference type="Pfam" id="PF13529">
    <property type="entry name" value="Peptidase_C39_2"/>
    <property type="match status" value="1"/>
</dbReference>
<keyword evidence="2" id="KW-0472">Membrane</keyword>
<evidence type="ECO:0000256" key="1">
    <source>
        <dbReference type="SAM" id="MobiDB-lite"/>
    </source>
</evidence>
<name>A0A2W5Z4Y1_9BACT</name>
<feature type="domain" description="Peptidase C39-like" evidence="3">
    <location>
        <begin position="119"/>
        <end position="282"/>
    </location>
</feature>
<accession>A0A2W5Z4Y1</accession>
<protein>
    <submittedName>
        <fullName evidence="5">Uncharacterized protein</fullName>
    </submittedName>
</protein>
<feature type="transmembrane region" description="Helical" evidence="2">
    <location>
        <begin position="85"/>
        <end position="104"/>
    </location>
</feature>
<dbReference type="AlphaFoldDB" id="A0A2W5Z4Y1"/>
<dbReference type="InterPro" id="IPR058502">
    <property type="entry name" value="PLL-like_beta-prop"/>
</dbReference>
<dbReference type="Proteomes" id="UP000248724">
    <property type="component" value="Unassembled WGS sequence"/>
</dbReference>
<feature type="region of interest" description="Disordered" evidence="1">
    <location>
        <begin position="1"/>
        <end position="20"/>
    </location>
</feature>
<dbReference type="Pfam" id="PF26607">
    <property type="entry name" value="DUF8189"/>
    <property type="match status" value="1"/>
</dbReference>
<dbReference type="SUPFAM" id="SSF89372">
    <property type="entry name" value="Fucose-specific lectin"/>
    <property type="match status" value="2"/>
</dbReference>
<proteinExistence type="predicted"/>
<keyword evidence="2" id="KW-1133">Transmembrane helix</keyword>
<evidence type="ECO:0000259" key="4">
    <source>
        <dbReference type="Pfam" id="PF26607"/>
    </source>
</evidence>
<evidence type="ECO:0000256" key="2">
    <source>
        <dbReference type="SAM" id="Phobius"/>
    </source>
</evidence>
<keyword evidence="2" id="KW-0812">Transmembrane</keyword>
<evidence type="ECO:0000259" key="3">
    <source>
        <dbReference type="Pfam" id="PF13529"/>
    </source>
</evidence>
<evidence type="ECO:0000313" key="5">
    <source>
        <dbReference type="EMBL" id="PZR80333.1"/>
    </source>
</evidence>
<dbReference type="EMBL" id="QHBU01000156">
    <property type="protein sequence ID" value="PZR80333.1"/>
    <property type="molecule type" value="Genomic_DNA"/>
</dbReference>
<sequence>MVGNLPSSVPTPVRAHLPAPVSNRGASRLALTDGATSAVSWTLTDAVCRSPVSGTSRRPEERETATMANGSGDAVLRSVRSHRTLVVAVALFAAIATVPLVLSAPTVARASTDSATIAVTPVTQQHALDCEAAALQMALSAVGINVSQATLLAQFGTDLRAPVMRNGAPAQWGDPYQTFVGNVDGNFVITGYGVYYPPIVKAASDNGASAEGGEGWQPAQLYKAVAAGHPVVVRVPHLLAPASVGYWTAWDGRQVWYSHRDHAQTLVGFDYGSSTVTLADPADGQLHTYAMAAFENAFALFHAQAIVVSPGGAAVTQAVSPTTGSINIAVRGPDNSLRLYWSSDGGWYGPVGLEGPGAAFSGPAVVAEGNGNFDVAVEGPSNTLDLYWYISDRWYGPGQVGPPGSTYSTPSMTIDPNGHITIAVQGPSHSLYVFWNAASKWYGPGGLGAANSTFGAPALALVGSAPQTLEAVVQSGDAALQQYSEHSGGSWSGPNAWSQVDQQYSAAASTPAVTLYQGPGNSLDAHSASGTTRVGAPGTTFSAPAVASFGTVTYAASQGFGHRLDFYIDNGGWGGATIPGSNASSYSAPSVVVEAGGNVDLAVEGPSNTLYLFWRIGSRWYGPGQIGTVGSVFAALP</sequence>